<gene>
    <name evidence="1" type="ORF">SERLA73DRAFT_156304</name>
</gene>
<sequence length="268" mass="30402">MSQTTPSQYPNVNFLALISRVLDEANSKEKCELDSPVRIREAKILDSLASIGVWRAQKQVVAAASHFVEDSQHGGKSVVILIAENGPIDKRTVNHIQDVLSRLVTIHTYFREEGLSQDGTLSPIQEYISIVPQSRFETGLLDLELAIIEHSWKKLRQRLFKNCRHTNFLDTARDVCNPDSPDTLENIDTHSFLKQLRISPEVTKKTIEKMVVSVEMLCKIFQSPEPSLSRVKEARITLASLDFGRKLLVGKDVYLLAWNLHTRRKSLS</sequence>
<dbReference type="InParanoid" id="F8QDV6"/>
<evidence type="ECO:0000313" key="1">
    <source>
        <dbReference type="EMBL" id="EGN93777.1"/>
    </source>
</evidence>
<reference evidence="2" key="1">
    <citation type="journal article" date="2011" name="Science">
        <title>The plant cell wall-decomposing machinery underlies the functional diversity of forest fungi.</title>
        <authorList>
            <person name="Eastwood D.C."/>
            <person name="Floudas D."/>
            <person name="Binder M."/>
            <person name="Majcherczyk A."/>
            <person name="Schneider P."/>
            <person name="Aerts A."/>
            <person name="Asiegbu F.O."/>
            <person name="Baker S.E."/>
            <person name="Barry K."/>
            <person name="Bendiksby M."/>
            <person name="Blumentritt M."/>
            <person name="Coutinho P.M."/>
            <person name="Cullen D."/>
            <person name="de Vries R.P."/>
            <person name="Gathman A."/>
            <person name="Goodell B."/>
            <person name="Henrissat B."/>
            <person name="Ihrmark K."/>
            <person name="Kauserud H."/>
            <person name="Kohler A."/>
            <person name="LaButti K."/>
            <person name="Lapidus A."/>
            <person name="Lavin J.L."/>
            <person name="Lee Y.-H."/>
            <person name="Lindquist E."/>
            <person name="Lilly W."/>
            <person name="Lucas S."/>
            <person name="Morin E."/>
            <person name="Murat C."/>
            <person name="Oguiza J.A."/>
            <person name="Park J."/>
            <person name="Pisabarro A.G."/>
            <person name="Riley R."/>
            <person name="Rosling A."/>
            <person name="Salamov A."/>
            <person name="Schmidt O."/>
            <person name="Schmutz J."/>
            <person name="Skrede I."/>
            <person name="Stenlid J."/>
            <person name="Wiebenga A."/>
            <person name="Xie X."/>
            <person name="Kuees U."/>
            <person name="Hibbett D.S."/>
            <person name="Hoffmeister D."/>
            <person name="Hoegberg N."/>
            <person name="Martin F."/>
            <person name="Grigoriev I.V."/>
            <person name="Watkinson S.C."/>
        </authorList>
    </citation>
    <scope>NUCLEOTIDE SEQUENCE [LARGE SCALE GENOMIC DNA]</scope>
    <source>
        <strain evidence="2">strain S7.3</strain>
    </source>
</reference>
<keyword evidence="2" id="KW-1185">Reference proteome</keyword>
<dbReference type="AlphaFoldDB" id="F8QDV6"/>
<evidence type="ECO:0000313" key="2">
    <source>
        <dbReference type="Proteomes" id="UP000008063"/>
    </source>
</evidence>
<dbReference type="STRING" id="936435.F8QDV6"/>
<accession>F8QDV6</accession>
<organism evidence="2">
    <name type="scientific">Serpula lacrymans var. lacrymans (strain S7.3)</name>
    <name type="common">Dry rot fungus</name>
    <dbReference type="NCBI Taxonomy" id="936435"/>
    <lineage>
        <taxon>Eukaryota</taxon>
        <taxon>Fungi</taxon>
        <taxon>Dikarya</taxon>
        <taxon>Basidiomycota</taxon>
        <taxon>Agaricomycotina</taxon>
        <taxon>Agaricomycetes</taxon>
        <taxon>Agaricomycetidae</taxon>
        <taxon>Boletales</taxon>
        <taxon>Coniophorineae</taxon>
        <taxon>Serpulaceae</taxon>
        <taxon>Serpula</taxon>
    </lineage>
</organism>
<dbReference type="OrthoDB" id="3061617at2759"/>
<proteinExistence type="predicted"/>
<protein>
    <submittedName>
        <fullName evidence="1">Uncharacterized protein</fullName>
    </submittedName>
</protein>
<dbReference type="EMBL" id="GL945491">
    <property type="protein sequence ID" value="EGN93777.1"/>
    <property type="molecule type" value="Genomic_DNA"/>
</dbReference>
<dbReference type="Proteomes" id="UP000008063">
    <property type="component" value="Unassembled WGS sequence"/>
</dbReference>
<name>F8QDV6_SERL3</name>
<dbReference type="HOGENOM" id="CLU_1038856_0_0_1"/>